<dbReference type="RefSeq" id="WP_215194307.1">
    <property type="nucleotide sequence ID" value="NZ_JAHHDY010000026.1"/>
</dbReference>
<evidence type="ECO:0000313" key="2">
    <source>
        <dbReference type="Proteomes" id="UP000763802"/>
    </source>
</evidence>
<keyword evidence="2" id="KW-1185">Reference proteome</keyword>
<dbReference type="Proteomes" id="UP000763802">
    <property type="component" value="Unassembled WGS sequence"/>
</dbReference>
<proteinExistence type="predicted"/>
<organism evidence="1 2">
    <name type="scientific">Falsiruegeria litorea</name>
    <dbReference type="NCBI Taxonomy" id="1280831"/>
    <lineage>
        <taxon>Bacteria</taxon>
        <taxon>Pseudomonadati</taxon>
        <taxon>Pseudomonadota</taxon>
        <taxon>Alphaproteobacteria</taxon>
        <taxon>Rhodobacterales</taxon>
        <taxon>Roseobacteraceae</taxon>
        <taxon>Falsiruegeria</taxon>
    </lineage>
</organism>
<reference evidence="1 2" key="1">
    <citation type="submission" date="2021-05" db="EMBL/GenBank/DDBJ databases">
        <title>Draft genomes of marine bacteria isolated from model chitin particles.</title>
        <authorList>
            <person name="Datta M.S."/>
            <person name="Schwartzman J.A."/>
            <person name="Cordero O."/>
        </authorList>
    </citation>
    <scope>NUCLEOTIDE SEQUENCE [LARGE SCALE GENOMIC DNA]</scope>
    <source>
        <strain evidence="1 2">4E07</strain>
    </source>
</reference>
<evidence type="ECO:0000313" key="1">
    <source>
        <dbReference type="EMBL" id="MBT3143486.1"/>
    </source>
</evidence>
<gene>
    <name evidence="1" type="ORF">KL867_20720</name>
</gene>
<protein>
    <submittedName>
        <fullName evidence="1">DUF4779 domain-containing protein</fullName>
    </submittedName>
</protein>
<dbReference type="EMBL" id="JAHHDY010000026">
    <property type="protein sequence ID" value="MBT3143486.1"/>
    <property type="molecule type" value="Genomic_DNA"/>
</dbReference>
<name>A0ABS5WWM8_9RHOB</name>
<comment type="caution">
    <text evidence="1">The sequence shown here is derived from an EMBL/GenBank/DDBJ whole genome shotgun (WGS) entry which is preliminary data.</text>
</comment>
<sequence>MTMRWVSMVVSGNKVIVVDAEMVDSGPLVLQADVTWTLQSGDRPAAYNVLRQQCADYLRENKIAKALVNESAASRTAVKVSHFHSAELRGVVQAAAASVCEVKTIAKGTLSRTFGDRKVDEYAKDEEFWDEHFDGGNLRAGSRTAAIMLLAERV</sequence>
<accession>A0ABS5WWM8</accession>